<proteinExistence type="predicted"/>
<dbReference type="EMBL" id="VICD02000193">
    <property type="protein sequence ID" value="KAB8182950.1"/>
    <property type="molecule type" value="Genomic_DNA"/>
</dbReference>
<name>A0A508AVE6_9GAMM</name>
<evidence type="ECO:0000313" key="1">
    <source>
        <dbReference type="EMBL" id="KAB8182950.1"/>
    </source>
</evidence>
<dbReference type="Proteomes" id="UP000320431">
    <property type="component" value="Unassembled WGS sequence"/>
</dbReference>
<comment type="caution">
    <text evidence="1">The sequence shown here is derived from an EMBL/GenBank/DDBJ whole genome shotgun (WGS) entry which is preliminary data.</text>
</comment>
<organism evidence="1 2">
    <name type="scientific">Marilutibacter maris</name>
    <dbReference type="NCBI Taxonomy" id="1605891"/>
    <lineage>
        <taxon>Bacteria</taxon>
        <taxon>Pseudomonadati</taxon>
        <taxon>Pseudomonadota</taxon>
        <taxon>Gammaproteobacteria</taxon>
        <taxon>Lysobacterales</taxon>
        <taxon>Lysobacteraceae</taxon>
        <taxon>Marilutibacter</taxon>
    </lineage>
</organism>
<reference evidence="1 2" key="1">
    <citation type="submission" date="2019-10" db="EMBL/GenBank/DDBJ databases">
        <title>Lysobacter alkalisoli sp. nov., isolated from saline-alkaline soil.</title>
        <authorList>
            <person name="Sun J.-Q."/>
        </authorList>
    </citation>
    <scope>NUCLEOTIDE SEQUENCE [LARGE SCALE GENOMIC DNA]</scope>
    <source>
        <strain evidence="1 2">KCTC 42381</strain>
    </source>
</reference>
<evidence type="ECO:0000313" key="2">
    <source>
        <dbReference type="Proteomes" id="UP000320431"/>
    </source>
</evidence>
<dbReference type="AlphaFoldDB" id="A0A508AVE6"/>
<dbReference type="RefSeq" id="WP_141482454.1">
    <property type="nucleotide sequence ID" value="NZ_VICD02000193.1"/>
</dbReference>
<sequence length="120" mass="13368">MTGLLLGIGIPIVLLLAMVAVLARRGLQMRRLLAEGVETEGRVIEQVSHTARTYQAQKRIRYEYIDASGKHHRHLSLVSDETWDAHPRGTRIAVVYARSRPSISAPLALVEQARKAMKSS</sequence>
<protein>
    <submittedName>
        <fullName evidence="1">DUF3592 domain-containing protein</fullName>
    </submittedName>
</protein>
<gene>
    <name evidence="1" type="ORF">FKV24_011255</name>
</gene>
<accession>A0A508AVE6</accession>